<accession>A0A6J5FXZ2</accession>
<dbReference type="EMBL" id="CADIKI010000006">
    <property type="protein sequence ID" value="CAB3788086.1"/>
    <property type="molecule type" value="Genomic_DNA"/>
</dbReference>
<dbReference type="Gene3D" id="3.40.190.10">
    <property type="entry name" value="Periplasmic binding protein-like II"/>
    <property type="match status" value="2"/>
</dbReference>
<dbReference type="GO" id="GO:0042597">
    <property type="term" value="C:periplasmic space"/>
    <property type="evidence" value="ECO:0007669"/>
    <property type="project" value="UniProtKB-SubCell"/>
</dbReference>
<dbReference type="InterPro" id="IPR001638">
    <property type="entry name" value="Solute-binding_3/MltF_N"/>
</dbReference>
<name>A0A6J5FXZ2_9BURK</name>
<gene>
    <name evidence="9" type="primary">ssuA_2</name>
    <name evidence="9" type="ORF">LMG27177_02329</name>
</gene>
<evidence type="ECO:0000256" key="1">
    <source>
        <dbReference type="ARBA" id="ARBA00004418"/>
    </source>
</evidence>
<feature type="signal peptide" evidence="7">
    <location>
        <begin position="1"/>
        <end position="33"/>
    </location>
</feature>
<evidence type="ECO:0000259" key="8">
    <source>
        <dbReference type="SMART" id="SM00062"/>
    </source>
</evidence>
<evidence type="ECO:0000256" key="5">
    <source>
        <dbReference type="ARBA" id="ARBA00055538"/>
    </source>
</evidence>
<comment type="function">
    <text evidence="5">Part of a binding-protein-dependent transport system for aliphatic sulfonates. Putative binding protein.</text>
</comment>
<dbReference type="InterPro" id="IPR010067">
    <property type="entry name" value="ABC_SsuA_sub-bd"/>
</dbReference>
<dbReference type="AlphaFoldDB" id="A0A6J5FXZ2"/>
<evidence type="ECO:0000256" key="2">
    <source>
        <dbReference type="ARBA" id="ARBA00010742"/>
    </source>
</evidence>
<protein>
    <recommendedName>
        <fullName evidence="6">Putative aliphatic sulfonates-binding protein</fullName>
    </recommendedName>
</protein>
<keyword evidence="4 7" id="KW-0732">Signal</keyword>
<evidence type="ECO:0000313" key="10">
    <source>
        <dbReference type="Proteomes" id="UP000494252"/>
    </source>
</evidence>
<keyword evidence="10" id="KW-1185">Reference proteome</keyword>
<evidence type="ECO:0000313" key="9">
    <source>
        <dbReference type="EMBL" id="CAB3788086.1"/>
    </source>
</evidence>
<feature type="domain" description="Solute-binding protein family 3/N-terminal" evidence="8">
    <location>
        <begin position="44"/>
        <end position="273"/>
    </location>
</feature>
<evidence type="ECO:0000256" key="6">
    <source>
        <dbReference type="ARBA" id="ARBA00070228"/>
    </source>
</evidence>
<dbReference type="InterPro" id="IPR015168">
    <property type="entry name" value="SsuA/THI5"/>
</dbReference>
<dbReference type="FunFam" id="3.40.190.10:FF:000050">
    <property type="entry name" value="Sulfonate ABC transporter substrate-binding protein"/>
    <property type="match status" value="1"/>
</dbReference>
<organism evidence="9 10">
    <name type="scientific">Paraburkholderia fynbosensis</name>
    <dbReference type="NCBI Taxonomy" id="1200993"/>
    <lineage>
        <taxon>Bacteria</taxon>
        <taxon>Pseudomonadati</taxon>
        <taxon>Pseudomonadota</taxon>
        <taxon>Betaproteobacteria</taxon>
        <taxon>Burkholderiales</taxon>
        <taxon>Burkholderiaceae</taxon>
        <taxon>Paraburkholderia</taxon>
    </lineage>
</organism>
<proteinExistence type="inferred from homology"/>
<evidence type="ECO:0000256" key="4">
    <source>
        <dbReference type="ARBA" id="ARBA00022729"/>
    </source>
</evidence>
<dbReference type="NCBIfam" id="TIGR01728">
    <property type="entry name" value="SsuA_fam"/>
    <property type="match status" value="1"/>
</dbReference>
<comment type="similarity">
    <text evidence="2">Belongs to the bacterial solute-binding protein SsuA/TauA family.</text>
</comment>
<reference evidence="9 10" key="1">
    <citation type="submission" date="2020-04" db="EMBL/GenBank/DDBJ databases">
        <authorList>
            <person name="De Canck E."/>
        </authorList>
    </citation>
    <scope>NUCLEOTIDE SEQUENCE [LARGE SCALE GENOMIC DNA]</scope>
    <source>
        <strain evidence="9 10">LMG 27177</strain>
    </source>
</reference>
<dbReference type="PANTHER" id="PTHR30024:SF42">
    <property type="entry name" value="ALIPHATIC SULFONATES-BINDING PROTEIN-RELATED"/>
    <property type="match status" value="1"/>
</dbReference>
<dbReference type="GO" id="GO:0016020">
    <property type="term" value="C:membrane"/>
    <property type="evidence" value="ECO:0007669"/>
    <property type="project" value="InterPro"/>
</dbReference>
<dbReference type="SUPFAM" id="SSF53850">
    <property type="entry name" value="Periplasmic binding protein-like II"/>
    <property type="match status" value="1"/>
</dbReference>
<evidence type="ECO:0000256" key="3">
    <source>
        <dbReference type="ARBA" id="ARBA00022448"/>
    </source>
</evidence>
<feature type="chain" id="PRO_5026892358" description="Putative aliphatic sulfonates-binding protein" evidence="7">
    <location>
        <begin position="34"/>
        <end position="350"/>
    </location>
</feature>
<dbReference type="Pfam" id="PF09084">
    <property type="entry name" value="NMT1"/>
    <property type="match status" value="1"/>
</dbReference>
<sequence length="350" mass="36796">MTTPEFRAVTFSLFRLLARAALTSALVMSAAHAQTAAHLPAPVKLRIGYQKSSTLITILKARGSLEQALAPLGVTISWNEFASGLPLTEALNADAVDFSADVADTVPVFAQAAHARFVYVAQEAPSPGAQAIIVKRDGPLHTLADLKDRRIAVTKAAGSHYLLLAALAKAGLTPADVHISYLTPADGRAAFERGSVDAWITWDPYVASVDKAPDVRILANGEGLASYQRYYLASSSFAAAHPDVISTVFAQLTSAGVWVRAHPDAAAKLLAPVWGLDAATIERANGRRSYAVRAVDGQNFGEQQKIADTFYRAGLLPAPVDTATALCWNFTTKQAEAAGASTTASASPGG</sequence>
<comment type="subcellular location">
    <subcellularLocation>
        <location evidence="1">Periplasm</location>
    </subcellularLocation>
</comment>
<dbReference type="SMART" id="SM00062">
    <property type="entry name" value="PBPb"/>
    <property type="match status" value="1"/>
</dbReference>
<evidence type="ECO:0000256" key="7">
    <source>
        <dbReference type="SAM" id="SignalP"/>
    </source>
</evidence>
<dbReference type="Proteomes" id="UP000494252">
    <property type="component" value="Unassembled WGS sequence"/>
</dbReference>
<dbReference type="GO" id="GO:0042626">
    <property type="term" value="F:ATPase-coupled transmembrane transporter activity"/>
    <property type="evidence" value="ECO:0007669"/>
    <property type="project" value="InterPro"/>
</dbReference>
<dbReference type="PANTHER" id="PTHR30024">
    <property type="entry name" value="ALIPHATIC SULFONATES-BINDING PROTEIN-RELATED"/>
    <property type="match status" value="1"/>
</dbReference>
<keyword evidence="3" id="KW-0813">Transport</keyword>